<comment type="caution">
    <text evidence="3">The sequence shown here is derived from an EMBL/GenBank/DDBJ whole genome shotgun (WGS) entry which is preliminary data.</text>
</comment>
<feature type="non-terminal residue" evidence="3">
    <location>
        <position position="1"/>
    </location>
</feature>
<evidence type="ECO:0000313" key="4">
    <source>
        <dbReference type="Proteomes" id="UP000807769"/>
    </source>
</evidence>
<evidence type="ECO:0000313" key="3">
    <source>
        <dbReference type="EMBL" id="KAG1794303.1"/>
    </source>
</evidence>
<organism evidence="3 4">
    <name type="scientific">Suillus subaureus</name>
    <dbReference type="NCBI Taxonomy" id="48587"/>
    <lineage>
        <taxon>Eukaryota</taxon>
        <taxon>Fungi</taxon>
        <taxon>Dikarya</taxon>
        <taxon>Basidiomycota</taxon>
        <taxon>Agaricomycotina</taxon>
        <taxon>Agaricomycetes</taxon>
        <taxon>Agaricomycetidae</taxon>
        <taxon>Boletales</taxon>
        <taxon>Suillineae</taxon>
        <taxon>Suillaceae</taxon>
        <taxon>Suillus</taxon>
    </lineage>
</organism>
<accession>A0A9P7AQL7</accession>
<feature type="domain" description="DUF6699" evidence="2">
    <location>
        <begin position="99"/>
        <end position="131"/>
    </location>
</feature>
<evidence type="ECO:0000259" key="2">
    <source>
        <dbReference type="Pfam" id="PF20415"/>
    </source>
</evidence>
<dbReference type="AlphaFoldDB" id="A0A9P7AQL7"/>
<feature type="compositionally biased region" description="Low complexity" evidence="1">
    <location>
        <begin position="54"/>
        <end position="67"/>
    </location>
</feature>
<proteinExistence type="predicted"/>
<gene>
    <name evidence="3" type="ORF">BJ212DRAFT_1530893</name>
</gene>
<protein>
    <recommendedName>
        <fullName evidence="2">DUF6699 domain-containing protein</fullName>
    </recommendedName>
</protein>
<name>A0A9P7AQL7_9AGAM</name>
<dbReference type="RefSeq" id="XP_041185111.1">
    <property type="nucleotide sequence ID" value="XM_041341769.1"/>
</dbReference>
<keyword evidence="4" id="KW-1185">Reference proteome</keyword>
<sequence length="142" mass="15345">QYPPPPPTFAPHLSTLTPTLPQDLQPPHPFPSSPSRTTSSHGAVKSARRHLLMSPSRTFSSSSTASSVHRGLVRSTKRFPASAPGTPLQKHTTIGLRASSAEAYAEEQRKGLKRVDFLMGCTTFMGLSSTKLGPDVWVLNLQ</sequence>
<evidence type="ECO:0000256" key="1">
    <source>
        <dbReference type="SAM" id="MobiDB-lite"/>
    </source>
</evidence>
<dbReference type="InterPro" id="IPR046522">
    <property type="entry name" value="DUF6699"/>
</dbReference>
<reference evidence="3" key="1">
    <citation type="journal article" date="2020" name="New Phytol.">
        <title>Comparative genomics reveals dynamic genome evolution in host specialist ectomycorrhizal fungi.</title>
        <authorList>
            <person name="Lofgren L.A."/>
            <person name="Nguyen N.H."/>
            <person name="Vilgalys R."/>
            <person name="Ruytinx J."/>
            <person name="Liao H.L."/>
            <person name="Branco S."/>
            <person name="Kuo A."/>
            <person name="LaButti K."/>
            <person name="Lipzen A."/>
            <person name="Andreopoulos W."/>
            <person name="Pangilinan J."/>
            <person name="Riley R."/>
            <person name="Hundley H."/>
            <person name="Na H."/>
            <person name="Barry K."/>
            <person name="Grigoriev I.V."/>
            <person name="Stajich J.E."/>
            <person name="Kennedy P.G."/>
        </authorList>
    </citation>
    <scope>NUCLEOTIDE SEQUENCE</scope>
    <source>
        <strain evidence="3">MN1</strain>
    </source>
</reference>
<dbReference type="EMBL" id="JABBWG010000385">
    <property type="protein sequence ID" value="KAG1794303.1"/>
    <property type="molecule type" value="Genomic_DNA"/>
</dbReference>
<dbReference type="OrthoDB" id="2783256at2759"/>
<feature type="region of interest" description="Disordered" evidence="1">
    <location>
        <begin position="1"/>
        <end position="90"/>
    </location>
</feature>
<dbReference type="GeneID" id="64635785"/>
<dbReference type="Pfam" id="PF20415">
    <property type="entry name" value="DUF6699"/>
    <property type="match status" value="1"/>
</dbReference>
<dbReference type="Proteomes" id="UP000807769">
    <property type="component" value="Unassembled WGS sequence"/>
</dbReference>